<feature type="compositionally biased region" description="Low complexity" evidence="7">
    <location>
        <begin position="95"/>
        <end position="109"/>
    </location>
</feature>
<dbReference type="Gene3D" id="1.25.40.20">
    <property type="entry name" value="Ankyrin repeat-containing domain"/>
    <property type="match status" value="2"/>
</dbReference>
<accession>B7PWC5</accession>
<keyword evidence="11" id="KW-1267">Proteomics identification</keyword>
<keyword evidence="4" id="KW-0528">Neurotoxin</keyword>
<dbReference type="EMBL" id="ABJB010924416">
    <property type="status" value="NOT_ANNOTATED_CDS"/>
    <property type="molecule type" value="Genomic_DNA"/>
</dbReference>
<feature type="compositionally biased region" description="Polar residues" evidence="7">
    <location>
        <begin position="56"/>
        <end position="73"/>
    </location>
</feature>
<dbReference type="GO" id="GO:0071222">
    <property type="term" value="P:cellular response to lipopolysaccharide"/>
    <property type="evidence" value="ECO:0000318"/>
    <property type="project" value="GO_Central"/>
</dbReference>
<dbReference type="VEuPathDB" id="VectorBase:ISCI019520"/>
<evidence type="ECO:0000256" key="3">
    <source>
        <dbReference type="ARBA" id="ARBA00022537"/>
    </source>
</evidence>
<evidence type="ECO:0000256" key="7">
    <source>
        <dbReference type="SAM" id="MobiDB-lite"/>
    </source>
</evidence>
<organism>
    <name type="scientific">Ixodes scapularis</name>
    <name type="common">Black-legged tick</name>
    <name type="synonym">Deer tick</name>
    <dbReference type="NCBI Taxonomy" id="6945"/>
    <lineage>
        <taxon>Eukaryota</taxon>
        <taxon>Metazoa</taxon>
        <taxon>Ecdysozoa</taxon>
        <taxon>Arthropoda</taxon>
        <taxon>Chelicerata</taxon>
        <taxon>Arachnida</taxon>
        <taxon>Acari</taxon>
        <taxon>Parasitiformes</taxon>
        <taxon>Ixodida</taxon>
        <taxon>Ixodoidea</taxon>
        <taxon>Ixodidae</taxon>
        <taxon>Ixodinae</taxon>
        <taxon>Ixodes</taxon>
    </lineage>
</organism>
<keyword evidence="3" id="KW-1052">Target cell membrane</keyword>
<keyword evidence="5" id="KW-0472">Membrane</keyword>
<dbReference type="AlphaFoldDB" id="B7PWC5"/>
<evidence type="ECO:0000256" key="5">
    <source>
        <dbReference type="ARBA" id="ARBA00023298"/>
    </source>
</evidence>
<gene>
    <name evidence="8" type="ORF">IscW_ISCW019520</name>
</gene>
<keyword evidence="10" id="KW-1185">Reference proteome</keyword>
<evidence type="ECO:0000313" key="8">
    <source>
        <dbReference type="EMBL" id="EEC10897.1"/>
    </source>
</evidence>
<keyword evidence="4" id="KW-0800">Toxin</keyword>
<evidence type="ECO:0000313" key="10">
    <source>
        <dbReference type="Proteomes" id="UP000001555"/>
    </source>
</evidence>
<evidence type="ECO:0007829" key="11">
    <source>
        <dbReference type="PeptideAtlas" id="B7PWC5"/>
    </source>
</evidence>
<evidence type="ECO:0000256" key="2">
    <source>
        <dbReference type="ARBA" id="ARBA00022483"/>
    </source>
</evidence>
<dbReference type="VEuPathDB" id="VectorBase:ISCW019520"/>
<dbReference type="EMBL" id="ABJB010560518">
    <property type="status" value="NOT_ANNOTATED_CDS"/>
    <property type="molecule type" value="Genomic_DNA"/>
</dbReference>
<proteinExistence type="evidence at protein level"/>
<reference evidence="9" key="2">
    <citation type="submission" date="2020-05" db="UniProtKB">
        <authorList>
            <consortium name="EnsemblMetazoa"/>
        </authorList>
    </citation>
    <scope>IDENTIFICATION</scope>
    <source>
        <strain evidence="9">wikel</strain>
    </source>
</reference>
<dbReference type="GO" id="GO:0006887">
    <property type="term" value="P:exocytosis"/>
    <property type="evidence" value="ECO:0007669"/>
    <property type="project" value="UniProtKB-KW"/>
</dbReference>
<feature type="repeat" description="ANK" evidence="6">
    <location>
        <begin position="297"/>
        <end position="330"/>
    </location>
</feature>
<dbReference type="EMBL" id="ABJB011099239">
    <property type="status" value="NOT_ANNOTATED_CDS"/>
    <property type="molecule type" value="Genomic_DNA"/>
</dbReference>
<dbReference type="PROSITE" id="PS50297">
    <property type="entry name" value="ANK_REP_REGION"/>
    <property type="match status" value="3"/>
</dbReference>
<feature type="repeat" description="ANK" evidence="6">
    <location>
        <begin position="179"/>
        <end position="211"/>
    </location>
</feature>
<feature type="region of interest" description="Disordered" evidence="7">
    <location>
        <begin position="1"/>
        <end position="118"/>
    </location>
</feature>
<keyword evidence="4" id="KW-0638">Presynaptic neurotoxin</keyword>
<dbReference type="PROSITE" id="PS50088">
    <property type="entry name" value="ANK_REPEAT"/>
    <property type="match status" value="3"/>
</dbReference>
<feature type="region of interest" description="Disordered" evidence="7">
    <location>
        <begin position="399"/>
        <end position="443"/>
    </location>
</feature>
<dbReference type="PANTHER" id="PTHR47303:SF1">
    <property type="entry name" value="NF-KAPPA-B INHIBITOR BETA"/>
    <property type="match status" value="1"/>
</dbReference>
<keyword evidence="5" id="KW-1053">Target membrane</keyword>
<evidence type="ECO:0000256" key="1">
    <source>
        <dbReference type="ARBA" id="ARBA00004175"/>
    </source>
</evidence>
<dbReference type="VEuPathDB" id="VectorBase:ISCP_028449"/>
<dbReference type="OrthoDB" id="10254947at2759"/>
<keyword evidence="2" id="KW-0268">Exocytosis</keyword>
<comment type="subcellular location">
    <subcellularLocation>
        <location evidence="1">Target cell membrane</location>
    </subcellularLocation>
</comment>
<dbReference type="Pfam" id="PF00023">
    <property type="entry name" value="Ank"/>
    <property type="match status" value="1"/>
</dbReference>
<dbReference type="InterPro" id="IPR002110">
    <property type="entry name" value="Ankyrin_rpt"/>
</dbReference>
<sequence length="454" mass="49509">MSRRGPGGLRKAGESRPEQGVSSPPPTPTSSSSTRFEGMDRKSLTDSVEDPGYISMSGSIATETDISKSTCSMMDSGLIEEEPPQPSHRHHQQHQGHPSSSEGKVASSSKLDSGYIDAEPPSWESRLLQAPLTPREIYAQDDDGDTLLHIACMEGWKQLLFKLIQSTPNPDLLDLRNDLGQTALHVASLCGRFDEARFLLVAGATVDARDRAGCTPLHVACKKGDLRVASDLLSPVTQLVAFSHTASDIPEHPQTTVDDRDLPPQEKEVEFLKLRYQVAVDNGSLDVGRLLLQRTYAGDTALHLAVRSGSRALVEKLLQEHTADPNVREHYCGATPLHLACRLERPDLAECLLATGRVQVNAEDYGRRTALGRAWDAHRNCPSSKALLRLVLLLRKHGGRPLQDPGSEDSDSEEDSEEESEEEEVGEGYQNEGNSLSLGPLTRGTYLVNDVGCT</sequence>
<name>B7PWC5_IXOSC</name>
<dbReference type="PANTHER" id="PTHR47303">
    <property type="match status" value="1"/>
</dbReference>
<dbReference type="PaxDb" id="6945-B7PWC5"/>
<dbReference type="GO" id="GO:0044231">
    <property type="term" value="C:host cell presynaptic membrane"/>
    <property type="evidence" value="ECO:0007669"/>
    <property type="project" value="UniProtKB-KW"/>
</dbReference>
<dbReference type="InterPro" id="IPR036770">
    <property type="entry name" value="Ankyrin_rpt-contain_sf"/>
</dbReference>
<dbReference type="GO" id="GO:0044218">
    <property type="term" value="C:other organism cell membrane"/>
    <property type="evidence" value="ECO:0007669"/>
    <property type="project" value="UniProtKB-KW"/>
</dbReference>
<evidence type="ECO:0000313" key="9">
    <source>
        <dbReference type="EnsemblMetazoa" id="ISCW019520-PA"/>
    </source>
</evidence>
<reference evidence="8 10" key="1">
    <citation type="submission" date="2008-03" db="EMBL/GenBank/DDBJ databases">
        <title>Annotation of Ixodes scapularis.</title>
        <authorList>
            <consortium name="Ixodes scapularis Genome Project Consortium"/>
            <person name="Caler E."/>
            <person name="Hannick L.I."/>
            <person name="Bidwell S."/>
            <person name="Joardar V."/>
            <person name="Thiagarajan M."/>
            <person name="Amedeo P."/>
            <person name="Galinsky K.J."/>
            <person name="Schobel S."/>
            <person name="Inman J."/>
            <person name="Hostetler J."/>
            <person name="Miller J."/>
            <person name="Hammond M."/>
            <person name="Megy K."/>
            <person name="Lawson D."/>
            <person name="Kodira C."/>
            <person name="Sutton G."/>
            <person name="Meyer J."/>
            <person name="Hill C.A."/>
            <person name="Birren B."/>
            <person name="Nene V."/>
            <person name="Collins F."/>
            <person name="Alarcon-Chaidez F."/>
            <person name="Wikel S."/>
            <person name="Strausberg R."/>
        </authorList>
    </citation>
    <scope>NUCLEOTIDE SEQUENCE [LARGE SCALE GENOMIC DNA]</scope>
    <source>
        <strain evidence="10">Wikel</strain>
        <strain evidence="8">Wikel colony</strain>
    </source>
</reference>
<feature type="repeat" description="ANK" evidence="6">
    <location>
        <begin position="212"/>
        <end position="234"/>
    </location>
</feature>
<protein>
    <submittedName>
        <fullName evidence="8 9">NF-kappaB inhibitor IkappaB, putative</fullName>
        <ecNumber evidence="8">3.1.1.4</ecNumber>
    </submittedName>
</protein>
<keyword evidence="6" id="KW-0040">ANK repeat</keyword>
<dbReference type="SMART" id="SM00248">
    <property type="entry name" value="ANK"/>
    <property type="match status" value="5"/>
</dbReference>
<keyword evidence="8" id="KW-0378">Hydrolase</keyword>
<dbReference type="Pfam" id="PF12796">
    <property type="entry name" value="Ank_2"/>
    <property type="match status" value="2"/>
</dbReference>
<dbReference type="GO" id="GO:0004623">
    <property type="term" value="F:phospholipase A2 activity"/>
    <property type="evidence" value="ECO:0007669"/>
    <property type="project" value="UniProtKB-EC"/>
</dbReference>
<dbReference type="EMBL" id="DS807313">
    <property type="protein sequence ID" value="EEC10897.1"/>
    <property type="molecule type" value="Genomic_DNA"/>
</dbReference>
<dbReference type="HOGENOM" id="CLU_603101_0_0_1"/>
<dbReference type="InParanoid" id="B7PWC5"/>
<evidence type="ECO:0000256" key="4">
    <source>
        <dbReference type="ARBA" id="ARBA00023028"/>
    </source>
</evidence>
<dbReference type="EC" id="3.1.1.4" evidence="8"/>
<dbReference type="SUPFAM" id="SSF48403">
    <property type="entry name" value="Ankyrin repeat"/>
    <property type="match status" value="1"/>
</dbReference>
<feature type="compositionally biased region" description="Gly residues" evidence="7">
    <location>
        <begin position="1"/>
        <end position="10"/>
    </location>
</feature>
<dbReference type="STRING" id="6945.B7PWC5"/>
<feature type="compositionally biased region" description="Acidic residues" evidence="7">
    <location>
        <begin position="406"/>
        <end position="426"/>
    </location>
</feature>
<dbReference type="Proteomes" id="UP000001555">
    <property type="component" value="Unassembled WGS sequence"/>
</dbReference>
<evidence type="ECO:0000256" key="6">
    <source>
        <dbReference type="PROSITE-ProRule" id="PRU00023"/>
    </source>
</evidence>
<dbReference type="EnsemblMetazoa" id="ISCW019520-RA">
    <property type="protein sequence ID" value="ISCW019520-PA"/>
    <property type="gene ID" value="ISCW019520"/>
</dbReference>